<sequence>MFFFKFFPGLTPYQGKKRCFGEFKCPSCHRKWMSGNSWANSGQMCVCCRIMVYPHKQRPLDKPDGLDVSDQSKEHPQHLCQKCTQLGYYCRQKTIPIDSPISVADDDTISCDPVANIQSAMIVEA</sequence>
<reference evidence="5 6" key="1">
    <citation type="submission" date="2017-03" db="EMBL/GenBank/DDBJ databases">
        <title>Genome Survey of Euroglyphus maynei.</title>
        <authorList>
            <person name="Arlian L.G."/>
            <person name="Morgan M.S."/>
            <person name="Rider S.D."/>
        </authorList>
    </citation>
    <scope>NUCLEOTIDE SEQUENCE [LARGE SCALE GENOMIC DNA]</scope>
    <source>
        <strain evidence="5">Arlian Lab</strain>
        <tissue evidence="5">Whole body</tissue>
    </source>
</reference>
<dbReference type="Pfam" id="PF17180">
    <property type="entry name" value="Zn_ribbon_3CxxC_2"/>
    <property type="match status" value="1"/>
</dbReference>
<evidence type="ECO:0000259" key="4">
    <source>
        <dbReference type="SMART" id="SM01328"/>
    </source>
</evidence>
<keyword evidence="3" id="KW-0862">Zinc</keyword>
<evidence type="ECO:0000313" key="6">
    <source>
        <dbReference type="Proteomes" id="UP000194236"/>
    </source>
</evidence>
<gene>
    <name evidence="5" type="ORF">BLA29_006196</name>
</gene>
<dbReference type="InterPro" id="IPR027377">
    <property type="entry name" value="ZAR1/RTP1-5-like_Znf-3CxxC"/>
</dbReference>
<dbReference type="EMBL" id="MUJZ01050646">
    <property type="protein sequence ID" value="OTF73658.1"/>
    <property type="molecule type" value="Genomic_DNA"/>
</dbReference>
<keyword evidence="1" id="KW-0479">Metal-binding</keyword>
<dbReference type="InterPro" id="IPR057809">
    <property type="entry name" value="ZCCHC24_C"/>
</dbReference>
<evidence type="ECO:0000256" key="3">
    <source>
        <dbReference type="ARBA" id="ARBA00022833"/>
    </source>
</evidence>
<dbReference type="Pfam" id="PF23490">
    <property type="entry name" value="ZCCHC24_C"/>
    <property type="match status" value="1"/>
</dbReference>
<evidence type="ECO:0000256" key="1">
    <source>
        <dbReference type="ARBA" id="ARBA00022723"/>
    </source>
</evidence>
<evidence type="ECO:0000256" key="2">
    <source>
        <dbReference type="ARBA" id="ARBA00022771"/>
    </source>
</evidence>
<evidence type="ECO:0000313" key="5">
    <source>
        <dbReference type="EMBL" id="OTF73658.1"/>
    </source>
</evidence>
<comment type="caution">
    <text evidence="5">The sequence shown here is derived from an EMBL/GenBank/DDBJ whole genome shotgun (WGS) entry which is preliminary data.</text>
</comment>
<dbReference type="InterPro" id="IPR033446">
    <property type="entry name" value="ZCCHC24_Znf-3CxxC"/>
</dbReference>
<accession>A0A1Y3B0Y2</accession>
<protein>
    <submittedName>
        <fullName evidence="5">Zinc binding domain-containing protein</fullName>
    </submittedName>
</protein>
<dbReference type="GO" id="GO:0008270">
    <property type="term" value="F:zinc ion binding"/>
    <property type="evidence" value="ECO:0007669"/>
    <property type="project" value="UniProtKB-KW"/>
</dbReference>
<proteinExistence type="predicted"/>
<dbReference type="SMART" id="SM01328">
    <property type="entry name" value="zf-3CxxC"/>
    <property type="match status" value="1"/>
</dbReference>
<dbReference type="AlphaFoldDB" id="A0A1Y3B0Y2"/>
<name>A0A1Y3B0Y2_EURMA</name>
<keyword evidence="6" id="KW-1185">Reference proteome</keyword>
<organism evidence="5 6">
    <name type="scientific">Euroglyphus maynei</name>
    <name type="common">Mayne's house dust mite</name>
    <dbReference type="NCBI Taxonomy" id="6958"/>
    <lineage>
        <taxon>Eukaryota</taxon>
        <taxon>Metazoa</taxon>
        <taxon>Ecdysozoa</taxon>
        <taxon>Arthropoda</taxon>
        <taxon>Chelicerata</taxon>
        <taxon>Arachnida</taxon>
        <taxon>Acari</taxon>
        <taxon>Acariformes</taxon>
        <taxon>Sarcoptiformes</taxon>
        <taxon>Astigmata</taxon>
        <taxon>Psoroptidia</taxon>
        <taxon>Analgoidea</taxon>
        <taxon>Pyroglyphidae</taxon>
        <taxon>Pyroglyphinae</taxon>
        <taxon>Euroglyphus</taxon>
    </lineage>
</organism>
<dbReference type="OrthoDB" id="10038672at2759"/>
<feature type="non-terminal residue" evidence="5">
    <location>
        <position position="125"/>
    </location>
</feature>
<dbReference type="Proteomes" id="UP000194236">
    <property type="component" value="Unassembled WGS sequence"/>
</dbReference>
<keyword evidence="2" id="KW-0863">Zinc-finger</keyword>
<feature type="domain" description="3CxxC-type" evidence="4">
    <location>
        <begin position="18"/>
        <end position="86"/>
    </location>
</feature>